<reference evidence="1" key="1">
    <citation type="journal article" date="2022" name="Cell">
        <title>Design, construction, and in vivo augmentation of a complex gut microbiome.</title>
        <authorList>
            <person name="Cheng A.G."/>
            <person name="Ho P.Y."/>
            <person name="Aranda-Diaz A."/>
            <person name="Jain S."/>
            <person name="Yu F.B."/>
            <person name="Meng X."/>
            <person name="Wang M."/>
            <person name="Iakiviak M."/>
            <person name="Nagashima K."/>
            <person name="Zhao A."/>
            <person name="Murugkar P."/>
            <person name="Patil A."/>
            <person name="Atabakhsh K."/>
            <person name="Weakley A."/>
            <person name="Yan J."/>
            <person name="Brumbaugh A.R."/>
            <person name="Higginbottom S."/>
            <person name="Dimas A."/>
            <person name="Shiver A.L."/>
            <person name="Deutschbauer A."/>
            <person name="Neff N."/>
            <person name="Sonnenburg J.L."/>
            <person name="Huang K.C."/>
            <person name="Fischbach M.A."/>
        </authorList>
    </citation>
    <scope>NUCLEOTIDE SEQUENCE</scope>
    <source>
        <strain evidence="1">AP11</strain>
    </source>
</reference>
<evidence type="ECO:0000313" key="2">
    <source>
        <dbReference type="EMBL" id="UWN57162.1"/>
    </source>
</evidence>
<evidence type="ECO:0000313" key="3">
    <source>
        <dbReference type="Proteomes" id="UP001059295"/>
    </source>
</evidence>
<dbReference type="EMBL" id="CP102294">
    <property type="protein sequence ID" value="UWN56473.1"/>
    <property type="molecule type" value="Genomic_DNA"/>
</dbReference>
<protein>
    <submittedName>
        <fullName evidence="1">Uncharacterized protein</fullName>
    </submittedName>
</protein>
<name>A0ABY5UWQ5_9BACT</name>
<organism evidence="1 3">
    <name type="scientific">Alistipes ihumii AP11</name>
    <dbReference type="NCBI Taxonomy" id="1211813"/>
    <lineage>
        <taxon>Bacteria</taxon>
        <taxon>Pseudomonadati</taxon>
        <taxon>Bacteroidota</taxon>
        <taxon>Bacteroidia</taxon>
        <taxon>Bacteroidales</taxon>
        <taxon>Rikenellaceae</taxon>
        <taxon>Alistipes</taxon>
    </lineage>
</organism>
<proteinExistence type="predicted"/>
<dbReference type="GeneID" id="82892278"/>
<dbReference type="Proteomes" id="UP001059295">
    <property type="component" value="Chromosome"/>
</dbReference>
<keyword evidence="3" id="KW-1185">Reference proteome</keyword>
<gene>
    <name evidence="1" type="ORF">NQ491_07330</name>
    <name evidence="2" type="ORF">NQ491_11050</name>
</gene>
<dbReference type="RefSeq" id="WP_034283533.1">
    <property type="nucleotide sequence ID" value="NZ_CAPH01000026.1"/>
</dbReference>
<evidence type="ECO:0000313" key="1">
    <source>
        <dbReference type="EMBL" id="UWN56473.1"/>
    </source>
</evidence>
<accession>A0ABY5UWQ5</accession>
<dbReference type="EMBL" id="CP102294">
    <property type="protein sequence ID" value="UWN57162.1"/>
    <property type="molecule type" value="Genomic_DNA"/>
</dbReference>
<sequence length="131" mass="14965">MAGGPLRNTEAEPSGVRLMAFLAAHRTEVLAREQNNERFIHLYGTGGYWAAFERSAYQLCRLFPRNETAVFHFAAYPFPVVMASIADGELRAYSRRHILRTVDPDHKVLTVPVLAPEAYKRWRGEKIEEFA</sequence>